<dbReference type="PANTHER" id="PTHR48225:SF7">
    <property type="entry name" value="MEIOSIS-SPECIFIC PROTEIN HOP1"/>
    <property type="match status" value="1"/>
</dbReference>
<dbReference type="Proteomes" id="UP000008281">
    <property type="component" value="Unassembled WGS sequence"/>
</dbReference>
<dbReference type="EMBL" id="DS268416">
    <property type="protein sequence ID" value="EFP12379.1"/>
    <property type="molecule type" value="Genomic_DNA"/>
</dbReference>
<dbReference type="GO" id="GO:0051321">
    <property type="term" value="P:meiotic cell cycle"/>
    <property type="evidence" value="ECO:0007669"/>
    <property type="project" value="UniProtKB-KW"/>
</dbReference>
<feature type="domain" description="HORMA" evidence="7">
    <location>
        <begin position="30"/>
        <end position="236"/>
    </location>
</feature>
<dbReference type="STRING" id="31234.E3LW07"/>
<dbReference type="Gene3D" id="3.30.900.10">
    <property type="entry name" value="HORMA domain"/>
    <property type="match status" value="1"/>
</dbReference>
<dbReference type="Pfam" id="PF02301">
    <property type="entry name" value="HORMA"/>
    <property type="match status" value="1"/>
</dbReference>
<evidence type="ECO:0000313" key="8">
    <source>
        <dbReference type="EMBL" id="EFP12379.1"/>
    </source>
</evidence>
<evidence type="ECO:0000256" key="2">
    <source>
        <dbReference type="ARBA" id="ARBA00004286"/>
    </source>
</evidence>
<dbReference type="CTD" id="9809887"/>
<keyword evidence="5" id="KW-0469">Meiosis</keyword>
<evidence type="ECO:0000256" key="1">
    <source>
        <dbReference type="ARBA" id="ARBA00004123"/>
    </source>
</evidence>
<dbReference type="InterPro" id="IPR036570">
    <property type="entry name" value="HORMA_dom_sf"/>
</dbReference>
<dbReference type="PROSITE" id="PS50815">
    <property type="entry name" value="HORMA"/>
    <property type="match status" value="1"/>
</dbReference>
<accession>E3LW07</accession>
<dbReference type="KEGG" id="crq:GCK72_002393"/>
<evidence type="ECO:0000256" key="3">
    <source>
        <dbReference type="ARBA" id="ARBA00022454"/>
    </source>
</evidence>
<feature type="compositionally biased region" description="Polar residues" evidence="6">
    <location>
        <begin position="294"/>
        <end position="303"/>
    </location>
</feature>
<evidence type="ECO:0000313" key="10">
    <source>
        <dbReference type="Proteomes" id="UP000008281"/>
    </source>
</evidence>
<dbReference type="GO" id="GO:0005694">
    <property type="term" value="C:chromosome"/>
    <property type="evidence" value="ECO:0007669"/>
    <property type="project" value="UniProtKB-SubCell"/>
</dbReference>
<organism evidence="10">
    <name type="scientific">Caenorhabditis remanei</name>
    <name type="common">Caenorhabditis vulgaris</name>
    <dbReference type="NCBI Taxonomy" id="31234"/>
    <lineage>
        <taxon>Eukaryota</taxon>
        <taxon>Metazoa</taxon>
        <taxon>Ecdysozoa</taxon>
        <taxon>Nematoda</taxon>
        <taxon>Chromadorea</taxon>
        <taxon>Rhabditida</taxon>
        <taxon>Rhabditina</taxon>
        <taxon>Rhabditomorpha</taxon>
        <taxon>Rhabditoidea</taxon>
        <taxon>Rhabditidae</taxon>
        <taxon>Peloderinae</taxon>
        <taxon>Caenorhabditis</taxon>
    </lineage>
</organism>
<evidence type="ECO:0000313" key="9">
    <source>
        <dbReference type="EMBL" id="KAF1770574.1"/>
    </source>
</evidence>
<evidence type="ECO:0000313" key="11">
    <source>
        <dbReference type="Proteomes" id="UP000483820"/>
    </source>
</evidence>
<dbReference type="HOGENOM" id="CLU_083420_0_0_1"/>
<reference evidence="9 11" key="2">
    <citation type="submission" date="2019-12" db="EMBL/GenBank/DDBJ databases">
        <title>Chromosome-level assembly of the Caenorhabditis remanei genome.</title>
        <authorList>
            <person name="Teterina A.A."/>
            <person name="Willis J.H."/>
            <person name="Phillips P.C."/>
        </authorList>
    </citation>
    <scope>NUCLEOTIDE SEQUENCE [LARGE SCALE GENOMIC DNA]</scope>
    <source>
        <strain evidence="9 11">PX506</strain>
        <tissue evidence="9">Whole organism</tissue>
    </source>
</reference>
<keyword evidence="4" id="KW-0539">Nucleus</keyword>
<dbReference type="EMBL" id="WUAV01000001">
    <property type="protein sequence ID" value="KAF1770574.1"/>
    <property type="molecule type" value="Genomic_DNA"/>
</dbReference>
<protein>
    <submittedName>
        <fullName evidence="8">CRE-HIM-3 protein</fullName>
    </submittedName>
</protein>
<evidence type="ECO:0000256" key="5">
    <source>
        <dbReference type="ARBA" id="ARBA00023254"/>
    </source>
</evidence>
<reference evidence="8" key="1">
    <citation type="submission" date="2007-07" db="EMBL/GenBank/DDBJ databases">
        <title>PCAP assembly of the Caenorhabditis remanei genome.</title>
        <authorList>
            <consortium name="The Caenorhabditis remanei Sequencing Consortium"/>
            <person name="Wilson R.K."/>
        </authorList>
    </citation>
    <scope>NUCLEOTIDE SEQUENCE [LARGE SCALE GENOMIC DNA]</scope>
    <source>
        <strain evidence="8">PB4641</strain>
    </source>
</reference>
<comment type="subcellular location">
    <subcellularLocation>
        <location evidence="2">Chromosome</location>
    </subcellularLocation>
    <subcellularLocation>
        <location evidence="1">Nucleus</location>
    </subcellularLocation>
</comment>
<dbReference type="GO" id="GO:0005634">
    <property type="term" value="C:nucleus"/>
    <property type="evidence" value="ECO:0007669"/>
    <property type="project" value="UniProtKB-SubCell"/>
</dbReference>
<evidence type="ECO:0000256" key="6">
    <source>
        <dbReference type="SAM" id="MobiDB-lite"/>
    </source>
</evidence>
<dbReference type="FunCoup" id="E3LW07">
    <property type="interactions" value="39"/>
</dbReference>
<dbReference type="InterPro" id="IPR003511">
    <property type="entry name" value="HORMA_dom"/>
</dbReference>
<dbReference type="OrthoDB" id="1928087at2759"/>
<evidence type="ECO:0000256" key="4">
    <source>
        <dbReference type="ARBA" id="ARBA00023242"/>
    </source>
</evidence>
<name>E3LW07_CAERE</name>
<dbReference type="OMA" id="KCASAFI"/>
<feature type="region of interest" description="Disordered" evidence="6">
    <location>
        <begin position="262"/>
        <end position="303"/>
    </location>
</feature>
<keyword evidence="3" id="KW-0158">Chromosome</keyword>
<proteinExistence type="predicted"/>
<dbReference type="SUPFAM" id="SSF56019">
    <property type="entry name" value="The spindle assembly checkpoint protein mad2"/>
    <property type="match status" value="1"/>
</dbReference>
<dbReference type="InterPro" id="IPR051294">
    <property type="entry name" value="HORMA_MeioticProgression"/>
</dbReference>
<dbReference type="PANTHER" id="PTHR48225">
    <property type="entry name" value="HORMA DOMAIN-CONTAINING PROTEIN 1"/>
    <property type="match status" value="1"/>
</dbReference>
<dbReference type="eggNOG" id="KOG4652">
    <property type="taxonomic scope" value="Eukaryota"/>
</dbReference>
<dbReference type="InParanoid" id="E3LW07"/>
<gene>
    <name evidence="8" type="primary">Cre-him-3</name>
    <name evidence="8" type="ORF">CRE_29835</name>
    <name evidence="9" type="ORF">GCK72_002393</name>
</gene>
<evidence type="ECO:0000259" key="7">
    <source>
        <dbReference type="PROSITE" id="PS50815"/>
    </source>
</evidence>
<dbReference type="RefSeq" id="XP_003111945.1">
    <property type="nucleotide sequence ID" value="XM_003111897.1"/>
</dbReference>
<feature type="compositionally biased region" description="Basic residues" evidence="6">
    <location>
        <begin position="268"/>
        <end position="278"/>
    </location>
</feature>
<dbReference type="Proteomes" id="UP000483820">
    <property type="component" value="Chromosome I"/>
</dbReference>
<sequence length="303" mass="34479">MSPQPATKQNSQSGNSKWESTFPVEIELEKESYVFVHRFIKCASAFILYKRGLLGEKCFRTRNIERLLIPTFDRAEPKAERLNKIMDSLKEAIEKKYLRQFALVFYRKPNEEDIVEVFAFRLMYGKEDEIVLSVDSGAGFEDFNQNLLSATFTSLKETQMYFIDTFKKLCKCFRLLGSLPDASDASFRISFTEAAPNDYMPDGFNESPKFYNIGSDFKSTQMGIVCGGFHKLQIAAASTLMKSETDFDETINSMNLSVIAKEPPSSVKSRKGAQKKIARKDQRAPYGKTETLNKRNSVAQEPV</sequence>
<dbReference type="GeneID" id="9809887"/>
<dbReference type="AlphaFoldDB" id="E3LW07"/>
<keyword evidence="10" id="KW-1185">Reference proteome</keyword>